<dbReference type="EMBL" id="JAYWIO010000001">
    <property type="protein sequence ID" value="KAK7291065.1"/>
    <property type="molecule type" value="Genomic_DNA"/>
</dbReference>
<dbReference type="Proteomes" id="UP001372338">
    <property type="component" value="Unassembled WGS sequence"/>
</dbReference>
<keyword evidence="4" id="KW-1185">Reference proteome</keyword>
<feature type="compositionally biased region" description="Polar residues" evidence="1">
    <location>
        <begin position="1"/>
        <end position="16"/>
    </location>
</feature>
<dbReference type="InterPro" id="IPR012921">
    <property type="entry name" value="SPOC_C"/>
</dbReference>
<dbReference type="AlphaFoldDB" id="A0AAN9PA18"/>
<feature type="region of interest" description="Disordered" evidence="1">
    <location>
        <begin position="962"/>
        <end position="1035"/>
    </location>
</feature>
<dbReference type="InterPro" id="IPR052586">
    <property type="entry name" value="ASCC2"/>
</dbReference>
<feature type="compositionally biased region" description="Pro residues" evidence="1">
    <location>
        <begin position="64"/>
        <end position="82"/>
    </location>
</feature>
<dbReference type="InterPro" id="IPR012677">
    <property type="entry name" value="Nucleotide-bd_a/b_plait_sf"/>
</dbReference>
<sequence length="1195" mass="130566">MSSTFFESNYQTSLCHSSSMASSAAEQPPKKRRISVAESPPSPSPPPPLPPASEATTTTTSTPSLPPSPPPPQTLPPPPTTPPLSQEEILAKRRIKDEIRSVRECVKRIRFCVSQKDGPFVSDLEQSYLSLITASRGCMSVQRTVADVIPQYACYCPTALEAAAKVIINMHNRSLSLINGGEDSYGVAFATARACVFGLADICCAASSVASTSSVIRGICSAVFYYVLTFFMPLFEGKDVFQLVDRNFLNSQNFPEVFTELKQKFLDEDESSLTKLSEFRALCLLWVFFSCPKDLLAACVELLGSAKKEEAYIGQSFLRLVTSTLDGDDAVQPLDSANDGPKTCIGFTGSDIRDHEGGEEIMTDDNHVSESNSSIHNSCLLMQVLNQDSTLRKWMLCRCKKLFDLVTNASPEISSVLKGILGKFAQQAGSEDHQVESDEDKSDSSVYMNRNCVVPRISEQHDIVGESSGKVSDKYLIAHGSAVSLDTVPASKVSSHFDDGLSRPMGIEMGEEGNMPHAICSTPRESVSHHIFSSGVRKPVDGRSNSCEVSNDFPNVEKNQVLNMNFSSPPLRSSGGTACNILTSPNHQFMSPSSSKSPILWCCDGDPEAMDIVSASKQLWVGYIGPEMSENHIRFQLERFGPVELYFFFALKGFALVEYRGIVDAIKARHYLPGSFPCCVRFMDIGLGTRGAMKGFAIGSSSYIYAGNISSQWARDEILHESRRVIHKCPLSVIDLSSECALLMEVETPEEAASVMLHLRQLRRERSNYNPHSGPVTGNVGVAHVYSDGGRPVPVPPHLELKTNNQVAGSPHGNQNALPFPIKPEKNSMEHVSPRINSENHGGGVHGAPMSQSNWQFPGSREMSEVGARKPDGYDNLSMDPQQGGNVAHSFSVTQGPPIPPPQPTQSSTFMRPVYGPPNGPWDPQGMNNQLPVNQFRTGVMPNNFHGSAVVGPFVPPSVTPLAQVQGTPMQPYNQHIPQPLVPPPLASLPHPKVEMPPPPPPPSPPPLPQTQPPFVPPPPGSPPPPPPPPLPVQESVNMEYSRQSLQYQWQGTLSKSGVNYCTVYACRADSNICGYANAIPEPTDWPTKLDMTKRTDFRHVRSTFAATPPNRREVCRLIPSSTSDHRRFQDFVSYLKQRDCAGVIKIPAAQSIWARLLFILPHSLETCSLLSIAPDSSDCLIGLVLPKDANFEWM</sequence>
<dbReference type="GO" id="GO:0043130">
    <property type="term" value="F:ubiquitin binding"/>
    <property type="evidence" value="ECO:0007669"/>
    <property type="project" value="TreeGrafter"/>
</dbReference>
<evidence type="ECO:0000259" key="2">
    <source>
        <dbReference type="Pfam" id="PF07744"/>
    </source>
</evidence>
<feature type="compositionally biased region" description="Pro residues" evidence="1">
    <location>
        <begin position="40"/>
        <end position="51"/>
    </location>
</feature>
<dbReference type="InterPro" id="IPR035979">
    <property type="entry name" value="RBD_domain_sf"/>
</dbReference>
<proteinExistence type="predicted"/>
<evidence type="ECO:0000313" key="4">
    <source>
        <dbReference type="Proteomes" id="UP001372338"/>
    </source>
</evidence>
<dbReference type="GO" id="GO:0003676">
    <property type="term" value="F:nucleic acid binding"/>
    <property type="evidence" value="ECO:0007669"/>
    <property type="project" value="InterPro"/>
</dbReference>
<dbReference type="PANTHER" id="PTHR21494">
    <property type="entry name" value="ACTIVATING SIGNAL COINTEGRATOR 1 COMPLEX SUBUNIT 2 ASC-1 COMPLEX SUBUNIT P100"/>
    <property type="match status" value="1"/>
</dbReference>
<dbReference type="PANTHER" id="PTHR21494:SF2">
    <property type="entry name" value="NUCLEIC ACID BINDING PROTEIN"/>
    <property type="match status" value="1"/>
</dbReference>
<evidence type="ECO:0000313" key="3">
    <source>
        <dbReference type="EMBL" id="KAK7291065.1"/>
    </source>
</evidence>
<dbReference type="SUPFAM" id="SSF54928">
    <property type="entry name" value="RNA-binding domain, RBD"/>
    <property type="match status" value="1"/>
</dbReference>
<accession>A0AAN9PA18</accession>
<organism evidence="3 4">
    <name type="scientific">Crotalaria pallida</name>
    <name type="common">Smooth rattlebox</name>
    <name type="synonym">Crotalaria striata</name>
    <dbReference type="NCBI Taxonomy" id="3830"/>
    <lineage>
        <taxon>Eukaryota</taxon>
        <taxon>Viridiplantae</taxon>
        <taxon>Streptophyta</taxon>
        <taxon>Embryophyta</taxon>
        <taxon>Tracheophyta</taxon>
        <taxon>Spermatophyta</taxon>
        <taxon>Magnoliopsida</taxon>
        <taxon>eudicotyledons</taxon>
        <taxon>Gunneridae</taxon>
        <taxon>Pentapetalae</taxon>
        <taxon>rosids</taxon>
        <taxon>fabids</taxon>
        <taxon>Fabales</taxon>
        <taxon>Fabaceae</taxon>
        <taxon>Papilionoideae</taxon>
        <taxon>50 kb inversion clade</taxon>
        <taxon>genistoids sensu lato</taxon>
        <taxon>core genistoids</taxon>
        <taxon>Crotalarieae</taxon>
        <taxon>Crotalaria</taxon>
    </lineage>
</organism>
<evidence type="ECO:0000256" key="1">
    <source>
        <dbReference type="SAM" id="MobiDB-lite"/>
    </source>
</evidence>
<comment type="caution">
    <text evidence="3">The sequence shown here is derived from an EMBL/GenBank/DDBJ whole genome shotgun (WGS) entry which is preliminary data.</text>
</comment>
<reference evidence="3 4" key="1">
    <citation type="submission" date="2024-01" db="EMBL/GenBank/DDBJ databases">
        <title>The genomes of 5 underutilized Papilionoideae crops provide insights into root nodulation and disease resistanc.</title>
        <authorList>
            <person name="Yuan L."/>
        </authorList>
    </citation>
    <scope>NUCLEOTIDE SEQUENCE [LARGE SCALE GENOMIC DNA]</scope>
    <source>
        <strain evidence="3">ZHUSHIDOU_FW_LH</strain>
        <tissue evidence="3">Leaf</tissue>
    </source>
</reference>
<dbReference type="CDD" id="cd21546">
    <property type="entry name" value="SPOC_FPA-like"/>
    <property type="match status" value="1"/>
</dbReference>
<feature type="compositionally biased region" description="Polar residues" evidence="1">
    <location>
        <begin position="962"/>
        <end position="977"/>
    </location>
</feature>
<gene>
    <name evidence="3" type="ORF">RIF29_05934</name>
</gene>
<feature type="domain" description="Spen paralogue and orthologue SPOC C-terminal" evidence="2">
    <location>
        <begin position="1043"/>
        <end position="1187"/>
    </location>
</feature>
<feature type="compositionally biased region" description="Low complexity" evidence="1">
    <location>
        <begin position="52"/>
        <end position="63"/>
    </location>
</feature>
<feature type="region of interest" description="Disordered" evidence="1">
    <location>
        <begin position="889"/>
        <end position="908"/>
    </location>
</feature>
<name>A0AAN9PA18_CROPI</name>
<dbReference type="Gene3D" id="3.30.70.330">
    <property type="match status" value="1"/>
</dbReference>
<protein>
    <recommendedName>
        <fullName evidence="2">Spen paralogue and orthologue SPOC C-terminal domain-containing protein</fullName>
    </recommendedName>
</protein>
<feature type="region of interest" description="Disordered" evidence="1">
    <location>
        <begin position="1"/>
        <end position="85"/>
    </location>
</feature>
<dbReference type="Pfam" id="PF07744">
    <property type="entry name" value="SPOC"/>
    <property type="match status" value="1"/>
</dbReference>
<feature type="compositionally biased region" description="Pro residues" evidence="1">
    <location>
        <begin position="995"/>
        <end position="1032"/>
    </location>
</feature>